<dbReference type="GO" id="GO:0016787">
    <property type="term" value="F:hydrolase activity"/>
    <property type="evidence" value="ECO:0007669"/>
    <property type="project" value="UniProtKB-KW"/>
</dbReference>
<proteinExistence type="inferred from homology"/>
<dbReference type="Proteomes" id="UP000319263">
    <property type="component" value="Chromosome"/>
</dbReference>
<dbReference type="CDD" id="cd07581">
    <property type="entry name" value="nitrilase_3"/>
    <property type="match status" value="1"/>
</dbReference>
<sequence>MRLALAQVISSGDKSANLAMVEDQLGRAADAGAELVIFPEATMCAFGNRLDTIAEPLDGPWVTGLTRVANRHRLTAVAGVFTPGGERGPDGRQKVINTLVATGPGGVSCYRKIHLFDAFGFAESDSVVPGRDPVIIDVGGVRVGLTICYDVRFPGLYTTLAERGAELIVVSASWGAGPTKIEQWQLLTQARALDSTCFVAAVGQADPATRGIRPRGSAPTGVGYSAVIDPTGSAIAGAGAEPELLVADIDPSRVPEVRKSIPVLANRKF</sequence>
<keyword evidence="4" id="KW-1185">Reference proteome</keyword>
<evidence type="ECO:0000256" key="1">
    <source>
        <dbReference type="ARBA" id="ARBA00010613"/>
    </source>
</evidence>
<dbReference type="PANTHER" id="PTHR23088:SF27">
    <property type="entry name" value="DEAMINATED GLUTATHIONE AMIDASE"/>
    <property type="match status" value="1"/>
</dbReference>
<dbReference type="KEGG" id="mik:FOE78_11480"/>
<evidence type="ECO:0000313" key="3">
    <source>
        <dbReference type="EMBL" id="QDP96442.1"/>
    </source>
</evidence>
<evidence type="ECO:0000313" key="4">
    <source>
        <dbReference type="Proteomes" id="UP000319263"/>
    </source>
</evidence>
<dbReference type="InterPro" id="IPR003010">
    <property type="entry name" value="C-N_Hydrolase"/>
</dbReference>
<dbReference type="PROSITE" id="PS50263">
    <property type="entry name" value="CN_HYDROLASE"/>
    <property type="match status" value="1"/>
</dbReference>
<accession>A0A516PZ61</accession>
<organism evidence="3 4">
    <name type="scientific">Microlunatus elymi</name>
    <dbReference type="NCBI Taxonomy" id="2596828"/>
    <lineage>
        <taxon>Bacteria</taxon>
        <taxon>Bacillati</taxon>
        <taxon>Actinomycetota</taxon>
        <taxon>Actinomycetes</taxon>
        <taxon>Propionibacteriales</taxon>
        <taxon>Propionibacteriaceae</taxon>
        <taxon>Microlunatus</taxon>
    </lineage>
</organism>
<dbReference type="InterPro" id="IPR036526">
    <property type="entry name" value="C-N_Hydrolase_sf"/>
</dbReference>
<dbReference type="PROSITE" id="PS01227">
    <property type="entry name" value="UPF0012"/>
    <property type="match status" value="1"/>
</dbReference>
<reference evidence="3 4" key="1">
    <citation type="submission" date="2019-07" db="EMBL/GenBank/DDBJ databases">
        <title>Microlunatus dokdonensis sp. nov. isolated from the rhizospheric soil of the wild plant Elymus tsukushiensis.</title>
        <authorList>
            <person name="Ghim S.-Y."/>
            <person name="Hwang Y.-J."/>
            <person name="Son J.-S."/>
            <person name="Shin J.-H."/>
        </authorList>
    </citation>
    <scope>NUCLEOTIDE SEQUENCE [LARGE SCALE GENOMIC DNA]</scope>
    <source>
        <strain evidence="3 4">KUDC0627</strain>
    </source>
</reference>
<dbReference type="AlphaFoldDB" id="A0A516PZ61"/>
<dbReference type="SUPFAM" id="SSF56317">
    <property type="entry name" value="Carbon-nitrogen hydrolase"/>
    <property type="match status" value="1"/>
</dbReference>
<keyword evidence="3" id="KW-0378">Hydrolase</keyword>
<dbReference type="Pfam" id="PF00795">
    <property type="entry name" value="CN_hydrolase"/>
    <property type="match status" value="1"/>
</dbReference>
<dbReference type="InterPro" id="IPR001110">
    <property type="entry name" value="UPF0012_CS"/>
</dbReference>
<name>A0A516PZ61_9ACTN</name>
<dbReference type="EMBL" id="CP041692">
    <property type="protein sequence ID" value="QDP96442.1"/>
    <property type="molecule type" value="Genomic_DNA"/>
</dbReference>
<evidence type="ECO:0000259" key="2">
    <source>
        <dbReference type="PROSITE" id="PS50263"/>
    </source>
</evidence>
<gene>
    <name evidence="3" type="ORF">FOE78_11480</name>
</gene>
<dbReference type="PANTHER" id="PTHR23088">
    <property type="entry name" value="NITRILASE-RELATED"/>
    <property type="match status" value="1"/>
</dbReference>
<comment type="similarity">
    <text evidence="1">Belongs to the carbon-nitrogen hydrolase superfamily. NIT1/NIT2 family.</text>
</comment>
<dbReference type="RefSeq" id="WP_143986407.1">
    <property type="nucleotide sequence ID" value="NZ_CP041692.1"/>
</dbReference>
<feature type="domain" description="CN hydrolase" evidence="2">
    <location>
        <begin position="1"/>
        <end position="251"/>
    </location>
</feature>
<dbReference type="Gene3D" id="3.60.110.10">
    <property type="entry name" value="Carbon-nitrogen hydrolase"/>
    <property type="match status" value="1"/>
</dbReference>
<protein>
    <submittedName>
        <fullName evidence="3">Carbon-nitrogen hydrolase family protein</fullName>
    </submittedName>
</protein>
<dbReference type="OrthoDB" id="9811121at2"/>